<name>A0A1W2DL21_9SPHI</name>
<dbReference type="EMBL" id="FWYB01000007">
    <property type="protein sequence ID" value="SMC98139.1"/>
    <property type="molecule type" value="Genomic_DNA"/>
</dbReference>
<evidence type="ECO:0000313" key="2">
    <source>
        <dbReference type="EMBL" id="SMC98139.1"/>
    </source>
</evidence>
<protein>
    <submittedName>
        <fullName evidence="2">Uncharacterized protein</fullName>
    </submittedName>
</protein>
<keyword evidence="3" id="KW-1185">Reference proteome</keyword>
<keyword evidence="1" id="KW-0732">Signal</keyword>
<dbReference type="RefSeq" id="WP_084290002.1">
    <property type="nucleotide sequence ID" value="NZ_FWYB01000007.1"/>
</dbReference>
<proteinExistence type="predicted"/>
<sequence>MKNLFLAVALAMAAIGGAFAQYTHIQGGPSEFNCTLDVNPTCGGEYGYPHIFHANDIFPILEFEVYDRMYVQN</sequence>
<feature type="signal peptide" evidence="1">
    <location>
        <begin position="1"/>
        <end position="20"/>
    </location>
</feature>
<dbReference type="AlphaFoldDB" id="A0A1W2DL21"/>
<accession>A0A1W2DL21</accession>
<dbReference type="Proteomes" id="UP000192678">
    <property type="component" value="Unassembled WGS sequence"/>
</dbReference>
<evidence type="ECO:0000256" key="1">
    <source>
        <dbReference type="SAM" id="SignalP"/>
    </source>
</evidence>
<organism evidence="2 3">
    <name type="scientific">Pedobacter nyackensis</name>
    <dbReference type="NCBI Taxonomy" id="475255"/>
    <lineage>
        <taxon>Bacteria</taxon>
        <taxon>Pseudomonadati</taxon>
        <taxon>Bacteroidota</taxon>
        <taxon>Sphingobacteriia</taxon>
        <taxon>Sphingobacteriales</taxon>
        <taxon>Sphingobacteriaceae</taxon>
        <taxon>Pedobacter</taxon>
    </lineage>
</organism>
<reference evidence="2 3" key="1">
    <citation type="submission" date="2017-04" db="EMBL/GenBank/DDBJ databases">
        <authorList>
            <person name="Afonso C.L."/>
            <person name="Miller P.J."/>
            <person name="Scott M.A."/>
            <person name="Spackman E."/>
            <person name="Goraichik I."/>
            <person name="Dimitrov K.M."/>
            <person name="Suarez D.L."/>
            <person name="Swayne D.E."/>
        </authorList>
    </citation>
    <scope>NUCLEOTIDE SEQUENCE [LARGE SCALE GENOMIC DNA]</scope>
    <source>
        <strain evidence="2 3">DSM 19625</strain>
    </source>
</reference>
<dbReference type="STRING" id="475255.SAMN04488101_107144"/>
<gene>
    <name evidence="2" type="ORF">SAMN04488101_107144</name>
</gene>
<evidence type="ECO:0000313" key="3">
    <source>
        <dbReference type="Proteomes" id="UP000192678"/>
    </source>
</evidence>
<feature type="chain" id="PRO_5012709649" evidence="1">
    <location>
        <begin position="21"/>
        <end position="73"/>
    </location>
</feature>